<feature type="signal peptide" evidence="1">
    <location>
        <begin position="1"/>
        <end position="27"/>
    </location>
</feature>
<accession>A0A224Y3J4</accession>
<proteinExistence type="predicted"/>
<reference evidence="2" key="1">
    <citation type="journal article" date="2018" name="PLoS Negl. Trop. Dis.">
        <title>An insight into the salivary gland and fat body transcriptome of Panstrongylus lignarius (Hemiptera: Heteroptera), the main vector of Chagas disease in Peru.</title>
        <authorList>
            <person name="Nevoa J.C."/>
            <person name="Mendes M.T."/>
            <person name="da Silva M.V."/>
            <person name="Soares S.C."/>
            <person name="Oliveira C.J.F."/>
            <person name="Ribeiro J.M.C."/>
        </authorList>
    </citation>
    <scope>NUCLEOTIDE SEQUENCE</scope>
</reference>
<feature type="chain" id="PRO_5012420426" evidence="1">
    <location>
        <begin position="28"/>
        <end position="95"/>
    </location>
</feature>
<dbReference type="EMBL" id="GFTR01001417">
    <property type="protein sequence ID" value="JAW15009.1"/>
    <property type="molecule type" value="Transcribed_RNA"/>
</dbReference>
<keyword evidence="1" id="KW-0732">Signal</keyword>
<evidence type="ECO:0000313" key="2">
    <source>
        <dbReference type="EMBL" id="JAW15009.1"/>
    </source>
</evidence>
<sequence>MATIIGTPAALAILMLSTVCSMTPSSAATTKTTISVHCAPRFRIEQKAAWPGVSKKVIVSLPNATLKAPICCVIPPNSESTIADSRKVSKSVVLP</sequence>
<protein>
    <submittedName>
        <fullName evidence="2">Putative secreted protein</fullName>
    </submittedName>
</protein>
<organism evidence="2">
    <name type="scientific">Panstrongylus lignarius</name>
    <dbReference type="NCBI Taxonomy" id="156445"/>
    <lineage>
        <taxon>Eukaryota</taxon>
        <taxon>Metazoa</taxon>
        <taxon>Ecdysozoa</taxon>
        <taxon>Arthropoda</taxon>
        <taxon>Hexapoda</taxon>
        <taxon>Insecta</taxon>
        <taxon>Pterygota</taxon>
        <taxon>Neoptera</taxon>
        <taxon>Paraneoptera</taxon>
        <taxon>Hemiptera</taxon>
        <taxon>Heteroptera</taxon>
        <taxon>Panheteroptera</taxon>
        <taxon>Cimicomorpha</taxon>
        <taxon>Reduviidae</taxon>
        <taxon>Triatominae</taxon>
        <taxon>Panstrongylus</taxon>
    </lineage>
</organism>
<name>A0A224Y3J4_9HEMI</name>
<dbReference type="AlphaFoldDB" id="A0A224Y3J4"/>
<evidence type="ECO:0000256" key="1">
    <source>
        <dbReference type="SAM" id="SignalP"/>
    </source>
</evidence>